<organism evidence="1 2">
    <name type="scientific">Serratia quinivorans</name>
    <dbReference type="NCBI Taxonomy" id="137545"/>
    <lineage>
        <taxon>Bacteria</taxon>
        <taxon>Pseudomonadati</taxon>
        <taxon>Pseudomonadota</taxon>
        <taxon>Gammaproteobacteria</taxon>
        <taxon>Enterobacterales</taxon>
        <taxon>Yersiniaceae</taxon>
        <taxon>Serratia</taxon>
    </lineage>
</organism>
<gene>
    <name evidence="1" type="ORF">NCTC11544_05112</name>
</gene>
<evidence type="ECO:0000313" key="2">
    <source>
        <dbReference type="Proteomes" id="UP000255529"/>
    </source>
</evidence>
<proteinExistence type="predicted"/>
<evidence type="ECO:0000313" key="1">
    <source>
        <dbReference type="EMBL" id="SUI88271.1"/>
    </source>
</evidence>
<accession>A0A380AV62</accession>
<reference evidence="1 2" key="1">
    <citation type="submission" date="2018-06" db="EMBL/GenBank/DDBJ databases">
        <authorList>
            <consortium name="Pathogen Informatics"/>
            <person name="Doyle S."/>
        </authorList>
    </citation>
    <scope>NUCLEOTIDE SEQUENCE [LARGE SCALE GENOMIC DNA]</scope>
    <source>
        <strain evidence="1 2">NCTC11544</strain>
    </source>
</reference>
<dbReference type="Proteomes" id="UP000255529">
    <property type="component" value="Unassembled WGS sequence"/>
</dbReference>
<dbReference type="Pfam" id="PF17236">
    <property type="entry name" value="SU10_MCP"/>
    <property type="match status" value="1"/>
</dbReference>
<sequence length="317" mass="34916">MAELHSYELIGVKEEVADWISNLAPTEYPFSAMIGKAKTHNAMFEWQYDTDAQPDTDNALIEGTDYGTLDDSFTPTSMLKGYTQILAKVIKVNGTTDAQANWGRGKESNYQTNKKSRELKADLEASFLRNGKAQPEDKAAKVPRKLGGYLSMVSSTDGGDTVEGDPLTGAVTFKTAAGETPTAEEILAVMTQMWKAGGRPEILMCNETMSSVISGMQENTSGSRARLFENTEKITLEVNTITDPLGQTVKVVYNRYMPDDTVYIFNPEDWQEMVLRAPRHEPLSKVGDFERVAIVMEVGLRHRNPWASGAVVGKLAA</sequence>
<dbReference type="InterPro" id="IPR035198">
    <property type="entry name" value="SU10_MCP"/>
</dbReference>
<dbReference type="EMBL" id="UGYN01000002">
    <property type="protein sequence ID" value="SUI88271.1"/>
    <property type="molecule type" value="Genomic_DNA"/>
</dbReference>
<protein>
    <submittedName>
        <fullName evidence="1">Uncharacterized protein</fullName>
    </submittedName>
</protein>
<name>A0A380AV62_9GAMM</name>
<dbReference type="AlphaFoldDB" id="A0A380AV62"/>